<sequence length="60" mass="7104">MVSIRWHNEEQAKSVCIPSSQLMSSLENVRPGMRPHFLSRKTGTRKNPRRRYSYWAESLI</sequence>
<dbReference type="OrthoDB" id="7599968at2759"/>
<reference evidence="1" key="1">
    <citation type="journal article" date="2020" name="New Phytol.">
        <title>Comparative genomics reveals dynamic genome evolution in host specialist ectomycorrhizal fungi.</title>
        <authorList>
            <person name="Lofgren L.A."/>
            <person name="Nguyen N.H."/>
            <person name="Vilgalys R."/>
            <person name="Ruytinx J."/>
            <person name="Liao H.L."/>
            <person name="Branco S."/>
            <person name="Kuo A."/>
            <person name="LaButti K."/>
            <person name="Lipzen A."/>
            <person name="Andreopoulos W."/>
            <person name="Pangilinan J."/>
            <person name="Riley R."/>
            <person name="Hundley H."/>
            <person name="Na H."/>
            <person name="Barry K."/>
            <person name="Grigoriev I.V."/>
            <person name="Stajich J.E."/>
            <person name="Kennedy P.G."/>
        </authorList>
    </citation>
    <scope>NUCLEOTIDE SEQUENCE</scope>
    <source>
        <strain evidence="1">S12</strain>
    </source>
</reference>
<gene>
    <name evidence="1" type="ORF">HD556DRAFT_1244377</name>
</gene>
<keyword evidence="2" id="KW-1185">Reference proteome</keyword>
<comment type="caution">
    <text evidence="1">The sequence shown here is derived from an EMBL/GenBank/DDBJ whole genome shotgun (WGS) entry which is preliminary data.</text>
</comment>
<dbReference type="AlphaFoldDB" id="A0A9P7AGI8"/>
<dbReference type="RefSeq" id="XP_041156145.1">
    <property type="nucleotide sequence ID" value="XM_041298445.1"/>
</dbReference>
<dbReference type="Proteomes" id="UP000719766">
    <property type="component" value="Unassembled WGS sequence"/>
</dbReference>
<name>A0A9P7AGI8_9AGAM</name>
<evidence type="ECO:0000313" key="1">
    <source>
        <dbReference type="EMBL" id="KAG1789009.1"/>
    </source>
</evidence>
<proteinExistence type="predicted"/>
<organism evidence="1 2">
    <name type="scientific">Suillus plorans</name>
    <dbReference type="NCBI Taxonomy" id="116603"/>
    <lineage>
        <taxon>Eukaryota</taxon>
        <taxon>Fungi</taxon>
        <taxon>Dikarya</taxon>
        <taxon>Basidiomycota</taxon>
        <taxon>Agaricomycotina</taxon>
        <taxon>Agaricomycetes</taxon>
        <taxon>Agaricomycetidae</taxon>
        <taxon>Boletales</taxon>
        <taxon>Suillineae</taxon>
        <taxon>Suillaceae</taxon>
        <taxon>Suillus</taxon>
    </lineage>
</organism>
<accession>A0A9P7AGI8</accession>
<protein>
    <submittedName>
        <fullName evidence="1">Uncharacterized protein</fullName>
    </submittedName>
</protein>
<dbReference type="GeneID" id="64592209"/>
<dbReference type="EMBL" id="JABBWE010000062">
    <property type="protein sequence ID" value="KAG1789009.1"/>
    <property type="molecule type" value="Genomic_DNA"/>
</dbReference>
<evidence type="ECO:0000313" key="2">
    <source>
        <dbReference type="Proteomes" id="UP000719766"/>
    </source>
</evidence>